<feature type="region of interest" description="Disordered" evidence="1">
    <location>
        <begin position="190"/>
        <end position="226"/>
    </location>
</feature>
<organism evidence="2 3">
    <name type="scientific">Favolaschia claudopus</name>
    <dbReference type="NCBI Taxonomy" id="2862362"/>
    <lineage>
        <taxon>Eukaryota</taxon>
        <taxon>Fungi</taxon>
        <taxon>Dikarya</taxon>
        <taxon>Basidiomycota</taxon>
        <taxon>Agaricomycotina</taxon>
        <taxon>Agaricomycetes</taxon>
        <taxon>Agaricomycetidae</taxon>
        <taxon>Agaricales</taxon>
        <taxon>Marasmiineae</taxon>
        <taxon>Mycenaceae</taxon>
        <taxon>Favolaschia</taxon>
    </lineage>
</organism>
<keyword evidence="3" id="KW-1185">Reference proteome</keyword>
<evidence type="ECO:0000313" key="3">
    <source>
        <dbReference type="Proteomes" id="UP001362999"/>
    </source>
</evidence>
<dbReference type="EMBL" id="JAWWNJ010000019">
    <property type="protein sequence ID" value="KAK7036097.1"/>
    <property type="molecule type" value="Genomic_DNA"/>
</dbReference>
<feature type="compositionally biased region" description="Acidic residues" evidence="1">
    <location>
        <begin position="190"/>
        <end position="214"/>
    </location>
</feature>
<sequence length="226" mass="25480">MPLLQSLELSLGSPSPDAFTSCDMPMLRTAVLIDDSALTVDLPWAQLTSLSLRFAGSESFDILQKTPRLVHCDLWLRGEDYESGFIDIHLPCLESLVLFHSGRFLPVARPHPGLLDLFRVPALARLEISEYFLEPKPFETLRSFISTSASNLRHITITCRTNESSKMRSEASFRKAFPNILEFSFEFEDDAAETDSEDYESEEEFENDAAETDSAENKSEDEVDGE</sequence>
<evidence type="ECO:0000256" key="1">
    <source>
        <dbReference type="SAM" id="MobiDB-lite"/>
    </source>
</evidence>
<reference evidence="2 3" key="1">
    <citation type="journal article" date="2024" name="J Genomics">
        <title>Draft genome sequencing and assembly of Favolaschia claudopus CIRM-BRFM 2984 isolated from oak limbs.</title>
        <authorList>
            <person name="Navarro D."/>
            <person name="Drula E."/>
            <person name="Chaduli D."/>
            <person name="Cazenave R."/>
            <person name="Ahrendt S."/>
            <person name="Wang J."/>
            <person name="Lipzen A."/>
            <person name="Daum C."/>
            <person name="Barry K."/>
            <person name="Grigoriev I.V."/>
            <person name="Favel A."/>
            <person name="Rosso M.N."/>
            <person name="Martin F."/>
        </authorList>
    </citation>
    <scope>NUCLEOTIDE SEQUENCE [LARGE SCALE GENOMIC DNA]</scope>
    <source>
        <strain evidence="2 3">CIRM-BRFM 2984</strain>
    </source>
</reference>
<gene>
    <name evidence="2" type="ORF">R3P38DRAFT_615459</name>
</gene>
<accession>A0AAW0CD61</accession>
<comment type="caution">
    <text evidence="2">The sequence shown here is derived from an EMBL/GenBank/DDBJ whole genome shotgun (WGS) entry which is preliminary data.</text>
</comment>
<dbReference type="Proteomes" id="UP001362999">
    <property type="component" value="Unassembled WGS sequence"/>
</dbReference>
<name>A0AAW0CD61_9AGAR</name>
<protein>
    <submittedName>
        <fullName evidence="2">Uncharacterized protein</fullName>
    </submittedName>
</protein>
<proteinExistence type="predicted"/>
<dbReference type="AlphaFoldDB" id="A0AAW0CD61"/>
<evidence type="ECO:0000313" key="2">
    <source>
        <dbReference type="EMBL" id="KAK7036097.1"/>
    </source>
</evidence>